<dbReference type="SUPFAM" id="SSF49899">
    <property type="entry name" value="Concanavalin A-like lectins/glucanases"/>
    <property type="match status" value="2"/>
</dbReference>
<dbReference type="PROSITE" id="PS00107">
    <property type="entry name" value="PROTEIN_KINASE_ATP"/>
    <property type="match status" value="1"/>
</dbReference>
<evidence type="ECO:0000256" key="4">
    <source>
        <dbReference type="ARBA" id="ARBA00012513"/>
    </source>
</evidence>
<evidence type="ECO:0000313" key="23">
    <source>
        <dbReference type="EMBL" id="KAK1320894.1"/>
    </source>
</evidence>
<keyword evidence="9 21" id="KW-0732">Signal</keyword>
<organism evidence="23 24">
    <name type="scientific">Acorus calamus</name>
    <name type="common">Sweet flag</name>
    <dbReference type="NCBI Taxonomy" id="4465"/>
    <lineage>
        <taxon>Eukaryota</taxon>
        <taxon>Viridiplantae</taxon>
        <taxon>Streptophyta</taxon>
        <taxon>Embryophyta</taxon>
        <taxon>Tracheophyta</taxon>
        <taxon>Spermatophyta</taxon>
        <taxon>Magnoliopsida</taxon>
        <taxon>Liliopsida</taxon>
        <taxon>Acoraceae</taxon>
        <taxon>Acorus</taxon>
    </lineage>
</organism>
<feature type="domain" description="Protein kinase" evidence="22">
    <location>
        <begin position="787"/>
        <end position="1087"/>
    </location>
</feature>
<evidence type="ECO:0000256" key="20">
    <source>
        <dbReference type="SAM" id="Phobius"/>
    </source>
</evidence>
<feature type="transmembrane region" description="Helical" evidence="20">
    <location>
        <begin position="291"/>
        <end position="312"/>
    </location>
</feature>
<dbReference type="Proteomes" id="UP001180020">
    <property type="component" value="Unassembled WGS sequence"/>
</dbReference>
<protein>
    <recommendedName>
        <fullName evidence="4">non-specific serine/threonine protein kinase</fullName>
        <ecNumber evidence="4">2.7.11.1</ecNumber>
    </recommendedName>
</protein>
<keyword evidence="8 20" id="KW-0812">Transmembrane</keyword>
<keyword evidence="13 19" id="KW-0067">ATP-binding</keyword>
<evidence type="ECO:0000256" key="3">
    <source>
        <dbReference type="ARBA" id="ARBA00010217"/>
    </source>
</evidence>
<evidence type="ECO:0000256" key="7">
    <source>
        <dbReference type="ARBA" id="ARBA00022679"/>
    </source>
</evidence>
<accession>A0AAV9F6P6</accession>
<evidence type="ECO:0000256" key="8">
    <source>
        <dbReference type="ARBA" id="ARBA00022692"/>
    </source>
</evidence>
<evidence type="ECO:0000256" key="17">
    <source>
        <dbReference type="ARBA" id="ARBA00047899"/>
    </source>
</evidence>
<dbReference type="AlphaFoldDB" id="A0AAV9F6P6"/>
<dbReference type="Pfam" id="PF00069">
    <property type="entry name" value="Pkinase"/>
    <property type="match status" value="2"/>
</dbReference>
<keyword evidence="14 20" id="KW-1133">Transmembrane helix</keyword>
<dbReference type="Gene3D" id="1.10.510.10">
    <property type="entry name" value="Transferase(Phosphotransferase) domain 1"/>
    <property type="match status" value="2"/>
</dbReference>
<dbReference type="Gene3D" id="3.30.200.20">
    <property type="entry name" value="Phosphorylase Kinase, domain 1"/>
    <property type="match status" value="2"/>
</dbReference>
<dbReference type="InterPro" id="IPR001220">
    <property type="entry name" value="Legume_lectin_dom"/>
</dbReference>
<dbReference type="PANTHER" id="PTHR27007">
    <property type="match status" value="1"/>
</dbReference>
<proteinExistence type="inferred from homology"/>
<dbReference type="InterPro" id="IPR017441">
    <property type="entry name" value="Protein_kinase_ATP_BS"/>
</dbReference>
<gene>
    <name evidence="23" type="primary">LECRK41</name>
    <name evidence="23" type="ORF">QJS10_CPA03g01145</name>
</gene>
<dbReference type="EC" id="2.7.11.1" evidence="4"/>
<comment type="catalytic activity">
    <reaction evidence="18">
        <text>L-seryl-[protein] + ATP = O-phospho-L-seryl-[protein] + ADP + H(+)</text>
        <dbReference type="Rhea" id="RHEA:17989"/>
        <dbReference type="Rhea" id="RHEA-COMP:9863"/>
        <dbReference type="Rhea" id="RHEA-COMP:11604"/>
        <dbReference type="ChEBI" id="CHEBI:15378"/>
        <dbReference type="ChEBI" id="CHEBI:29999"/>
        <dbReference type="ChEBI" id="CHEBI:30616"/>
        <dbReference type="ChEBI" id="CHEBI:83421"/>
        <dbReference type="ChEBI" id="CHEBI:456216"/>
        <dbReference type="EC" id="2.7.11.1"/>
    </reaction>
</comment>
<dbReference type="GO" id="GO:0004674">
    <property type="term" value="F:protein serine/threonine kinase activity"/>
    <property type="evidence" value="ECO:0007669"/>
    <property type="project" value="UniProtKB-KW"/>
</dbReference>
<dbReference type="InterPro" id="IPR013320">
    <property type="entry name" value="ConA-like_dom_sf"/>
</dbReference>
<evidence type="ECO:0000256" key="10">
    <source>
        <dbReference type="ARBA" id="ARBA00022734"/>
    </source>
</evidence>
<feature type="binding site" evidence="19">
    <location>
        <position position="375"/>
    </location>
    <ligand>
        <name>ATP</name>
        <dbReference type="ChEBI" id="CHEBI:30616"/>
    </ligand>
</feature>
<dbReference type="CDD" id="cd14066">
    <property type="entry name" value="STKc_IRAK"/>
    <property type="match status" value="1"/>
</dbReference>
<dbReference type="InterPro" id="IPR011009">
    <property type="entry name" value="Kinase-like_dom_sf"/>
</dbReference>
<keyword evidence="16" id="KW-0325">Glycoprotein</keyword>
<dbReference type="PROSITE" id="PS00108">
    <property type="entry name" value="PROTEIN_KINASE_ST"/>
    <property type="match status" value="2"/>
</dbReference>
<dbReference type="SUPFAM" id="SSF56112">
    <property type="entry name" value="Protein kinase-like (PK-like)"/>
    <property type="match status" value="2"/>
</dbReference>
<evidence type="ECO:0000256" key="18">
    <source>
        <dbReference type="ARBA" id="ARBA00048679"/>
    </source>
</evidence>
<dbReference type="PROSITE" id="PS50011">
    <property type="entry name" value="PROTEIN_KINASE_DOM"/>
    <property type="match status" value="2"/>
</dbReference>
<evidence type="ECO:0000256" key="21">
    <source>
        <dbReference type="SAM" id="SignalP"/>
    </source>
</evidence>
<evidence type="ECO:0000256" key="15">
    <source>
        <dbReference type="ARBA" id="ARBA00023136"/>
    </source>
</evidence>
<evidence type="ECO:0000256" key="16">
    <source>
        <dbReference type="ARBA" id="ARBA00023180"/>
    </source>
</evidence>
<dbReference type="InterPro" id="IPR000719">
    <property type="entry name" value="Prot_kinase_dom"/>
</dbReference>
<comment type="similarity">
    <text evidence="2">In the N-terminal section; belongs to the leguminous lectin family.</text>
</comment>
<dbReference type="InterPro" id="IPR008271">
    <property type="entry name" value="Ser/Thr_kinase_AS"/>
</dbReference>
<dbReference type="Gene3D" id="2.60.120.200">
    <property type="match status" value="2"/>
</dbReference>
<sequence length="1125" mass="122651">MATSTTPSSSPLFFFLLLLISTTTQSNSTQFTFNGFRGAANLTLDGISSVTPDGALVLTNFTPHATGHAFYPSPVPALSASFSTAFVFAIVDNGTGGHGFAFTISPTNRLIGQTGPNLGLFTKANDGNASNHILAVEFNTDKMVMGDFNNNYVGVDINSIRSNKSRTASYFTRAGKTEPVSLESGSPIQVWIDYDGATGVLNVTISPTSVPKPSLPLISGKFNFSEVLLESMYVGFSSATGKSMSYHCILGWSFSTDGVPASPLDLSSLPSPPELPNQSSNLKSKATLKNGVISAIATLLSVMLIVAVALYIRRKLKLAETLEAWELECPHRFHYKDLYKATNGFKDKGIIGHGGFGCVYKGVMPRSRESVAIKKISNSSNQGTKEFVAEISSLGRLRHRNLVNLLGWCKRGRDLLLVYEYMPNGSLDSWLFDTGQMRLRVLDWDRRLRVLRGIAVGLVYLHEEWEQVVVHRDVKASNVLLDGEMNARLGDFGLARLYEHGKDMCTTRVVGTLGYIAPELSRTGKATTSTDVYAFGGMLLEVACGRRPIEPSAAAGNLVLLDWVRECWMRGRIVEAADPALRVGGCEKWEVEMVLRLGLVCSQSAPEARPTMRQVVHYLNGDEVLPDVMPVFDDKDSVEFASSQLNASSAANLTLDGISSVTPDRVLRLTNFTPHSTGHAFYPSPVPALSASFSTAFVFAIFDNGTGGHGFAFTISPTNHLIGQPGPYLGLFTPLNDGNATNHILAVEFDTIQTGMGDIDDNHVGIDINSIRSSTSRTASYFSRAGETEPVLLESGSTIQAWIDYDRATGVLNVTISPTSVPKPSRPLMSGKFNFSEKISSGSNQGTKEFITEISSLGRLRHRNLVNLLGWCKRGWDLLLVYEYMPNGSLDAWLFDTRETRRVLDWERRIGVLRGIVAGLVYLHEEWEQVVVHRDVKASNVLLDGEMNARLGDFGLARLHEHGKDMCTTRVVGTLGYIAPELSRTGKATTGTDVYAFWGMLLEVACGRRPIEPSEAAGNLVSLDWVRECWMRGRILEAADPALRGGGSEKGEVEMVLRLGLICSQLTPEARPTMRQVVHYLDGDEALPDAVPVFDDKDSMDFASQLNASSSLFGLMSTGSLRSGR</sequence>
<evidence type="ECO:0000256" key="2">
    <source>
        <dbReference type="ARBA" id="ARBA00008536"/>
    </source>
</evidence>
<dbReference type="GO" id="GO:0005886">
    <property type="term" value="C:plasma membrane"/>
    <property type="evidence" value="ECO:0007669"/>
    <property type="project" value="UniProtKB-SubCell"/>
</dbReference>
<dbReference type="Pfam" id="PF00139">
    <property type="entry name" value="Lectin_legB"/>
    <property type="match status" value="2"/>
</dbReference>
<evidence type="ECO:0000256" key="13">
    <source>
        <dbReference type="ARBA" id="ARBA00022840"/>
    </source>
</evidence>
<feature type="signal peptide" evidence="21">
    <location>
        <begin position="1"/>
        <end position="26"/>
    </location>
</feature>
<keyword evidence="6" id="KW-0723">Serine/threonine-protein kinase</keyword>
<keyword evidence="11 19" id="KW-0547">Nucleotide-binding</keyword>
<dbReference type="CDD" id="cd06899">
    <property type="entry name" value="lectin_legume_LecRK_Arcelin_ConA"/>
    <property type="match status" value="2"/>
</dbReference>
<comment type="subcellular location">
    <subcellularLocation>
        <location evidence="1">Cell membrane</location>
        <topology evidence="1">Single-pass type I membrane protein</topology>
    </subcellularLocation>
</comment>
<feature type="chain" id="PRO_5043911450" description="non-specific serine/threonine protein kinase" evidence="21">
    <location>
        <begin position="27"/>
        <end position="1125"/>
    </location>
</feature>
<name>A0AAV9F6P6_ACOCL</name>
<dbReference type="PROSITE" id="PS00307">
    <property type="entry name" value="LECTIN_LEGUME_BETA"/>
    <property type="match status" value="1"/>
</dbReference>
<evidence type="ECO:0000256" key="5">
    <source>
        <dbReference type="ARBA" id="ARBA00022475"/>
    </source>
</evidence>
<dbReference type="FunFam" id="3.30.200.20:FF:000178">
    <property type="entry name" value="serine/threonine-protein kinase PBS1-like"/>
    <property type="match status" value="1"/>
</dbReference>
<evidence type="ECO:0000313" key="24">
    <source>
        <dbReference type="Proteomes" id="UP001180020"/>
    </source>
</evidence>
<reference evidence="23" key="1">
    <citation type="journal article" date="2023" name="Nat. Commun.">
        <title>Diploid and tetraploid genomes of Acorus and the evolution of monocots.</title>
        <authorList>
            <person name="Ma L."/>
            <person name="Liu K.W."/>
            <person name="Li Z."/>
            <person name="Hsiao Y.Y."/>
            <person name="Qi Y."/>
            <person name="Fu T."/>
            <person name="Tang G.D."/>
            <person name="Zhang D."/>
            <person name="Sun W.H."/>
            <person name="Liu D.K."/>
            <person name="Li Y."/>
            <person name="Chen G.Z."/>
            <person name="Liu X.D."/>
            <person name="Liao X.Y."/>
            <person name="Jiang Y.T."/>
            <person name="Yu X."/>
            <person name="Hao Y."/>
            <person name="Huang J."/>
            <person name="Zhao X.W."/>
            <person name="Ke S."/>
            <person name="Chen Y.Y."/>
            <person name="Wu W.L."/>
            <person name="Hsu J.L."/>
            <person name="Lin Y.F."/>
            <person name="Huang M.D."/>
            <person name="Li C.Y."/>
            <person name="Huang L."/>
            <person name="Wang Z.W."/>
            <person name="Zhao X."/>
            <person name="Zhong W.Y."/>
            <person name="Peng D.H."/>
            <person name="Ahmad S."/>
            <person name="Lan S."/>
            <person name="Zhang J.S."/>
            <person name="Tsai W.C."/>
            <person name="Van de Peer Y."/>
            <person name="Liu Z.J."/>
        </authorList>
    </citation>
    <scope>NUCLEOTIDE SEQUENCE</scope>
    <source>
        <strain evidence="23">CP</strain>
    </source>
</reference>
<keyword evidence="24" id="KW-1185">Reference proteome</keyword>
<feature type="domain" description="Protein kinase" evidence="22">
    <location>
        <begin position="345"/>
        <end position="625"/>
    </location>
</feature>
<evidence type="ECO:0000256" key="19">
    <source>
        <dbReference type="PROSITE-ProRule" id="PRU10141"/>
    </source>
</evidence>
<keyword evidence="5" id="KW-1003">Cell membrane</keyword>
<dbReference type="GO" id="GO:0030246">
    <property type="term" value="F:carbohydrate binding"/>
    <property type="evidence" value="ECO:0007669"/>
    <property type="project" value="UniProtKB-KW"/>
</dbReference>
<keyword evidence="23" id="KW-0675">Receptor</keyword>
<keyword evidence="10" id="KW-0430">Lectin</keyword>
<dbReference type="SMART" id="SM00220">
    <property type="entry name" value="S_TKc"/>
    <property type="match status" value="2"/>
</dbReference>
<evidence type="ECO:0000256" key="6">
    <source>
        <dbReference type="ARBA" id="ARBA00022527"/>
    </source>
</evidence>
<keyword evidence="7" id="KW-0808">Transferase</keyword>
<dbReference type="InterPro" id="IPR019825">
    <property type="entry name" value="Lectin_legB_Mn/Ca_BS"/>
</dbReference>
<evidence type="ECO:0000256" key="14">
    <source>
        <dbReference type="ARBA" id="ARBA00022989"/>
    </source>
</evidence>
<dbReference type="GO" id="GO:0005524">
    <property type="term" value="F:ATP binding"/>
    <property type="evidence" value="ECO:0007669"/>
    <property type="project" value="UniProtKB-UniRule"/>
</dbReference>
<evidence type="ECO:0000256" key="9">
    <source>
        <dbReference type="ARBA" id="ARBA00022729"/>
    </source>
</evidence>
<comment type="catalytic activity">
    <reaction evidence="17">
        <text>L-threonyl-[protein] + ATP = O-phospho-L-threonyl-[protein] + ADP + H(+)</text>
        <dbReference type="Rhea" id="RHEA:46608"/>
        <dbReference type="Rhea" id="RHEA-COMP:11060"/>
        <dbReference type="Rhea" id="RHEA-COMP:11605"/>
        <dbReference type="ChEBI" id="CHEBI:15378"/>
        <dbReference type="ChEBI" id="CHEBI:30013"/>
        <dbReference type="ChEBI" id="CHEBI:30616"/>
        <dbReference type="ChEBI" id="CHEBI:61977"/>
        <dbReference type="ChEBI" id="CHEBI:456216"/>
        <dbReference type="EC" id="2.7.11.1"/>
    </reaction>
</comment>
<reference evidence="23" key="2">
    <citation type="submission" date="2023-06" db="EMBL/GenBank/DDBJ databases">
        <authorList>
            <person name="Ma L."/>
            <person name="Liu K.-W."/>
            <person name="Li Z."/>
            <person name="Hsiao Y.-Y."/>
            <person name="Qi Y."/>
            <person name="Fu T."/>
            <person name="Tang G."/>
            <person name="Zhang D."/>
            <person name="Sun W.-H."/>
            <person name="Liu D.-K."/>
            <person name="Li Y."/>
            <person name="Chen G.-Z."/>
            <person name="Liu X.-D."/>
            <person name="Liao X.-Y."/>
            <person name="Jiang Y.-T."/>
            <person name="Yu X."/>
            <person name="Hao Y."/>
            <person name="Huang J."/>
            <person name="Zhao X.-W."/>
            <person name="Ke S."/>
            <person name="Chen Y.-Y."/>
            <person name="Wu W.-L."/>
            <person name="Hsu J.-L."/>
            <person name="Lin Y.-F."/>
            <person name="Huang M.-D."/>
            <person name="Li C.-Y."/>
            <person name="Huang L."/>
            <person name="Wang Z.-W."/>
            <person name="Zhao X."/>
            <person name="Zhong W.-Y."/>
            <person name="Peng D.-H."/>
            <person name="Ahmad S."/>
            <person name="Lan S."/>
            <person name="Zhang J.-S."/>
            <person name="Tsai W.-C."/>
            <person name="Van De Peer Y."/>
            <person name="Liu Z.-J."/>
        </authorList>
    </citation>
    <scope>NUCLEOTIDE SEQUENCE</scope>
    <source>
        <strain evidence="23">CP</strain>
        <tissue evidence="23">Leaves</tissue>
    </source>
</reference>
<evidence type="ECO:0000259" key="22">
    <source>
        <dbReference type="PROSITE" id="PS50011"/>
    </source>
</evidence>
<keyword evidence="12 23" id="KW-0418">Kinase</keyword>
<comment type="similarity">
    <text evidence="3">In the C-terminal section; belongs to the protein kinase superfamily. Ser/Thr protein kinase family.</text>
</comment>
<dbReference type="FunFam" id="1.10.510.10:FF:000108">
    <property type="entry name" value="L-type lectin-domain containing receptor kinase S.4"/>
    <property type="match status" value="2"/>
</dbReference>
<evidence type="ECO:0000256" key="1">
    <source>
        <dbReference type="ARBA" id="ARBA00004251"/>
    </source>
</evidence>
<dbReference type="FunFam" id="2.60.120.200:FF:000112">
    <property type="entry name" value="L-type lectin-domain containing receptor kinase V.9"/>
    <property type="match status" value="1"/>
</dbReference>
<keyword evidence="15 20" id="KW-0472">Membrane</keyword>
<dbReference type="InterPro" id="IPR050528">
    <property type="entry name" value="L-type_Lectin-RKs"/>
</dbReference>
<comment type="caution">
    <text evidence="23">The sequence shown here is derived from an EMBL/GenBank/DDBJ whole genome shotgun (WGS) entry which is preliminary data.</text>
</comment>
<evidence type="ECO:0000256" key="11">
    <source>
        <dbReference type="ARBA" id="ARBA00022741"/>
    </source>
</evidence>
<evidence type="ECO:0000256" key="12">
    <source>
        <dbReference type="ARBA" id="ARBA00022777"/>
    </source>
</evidence>
<dbReference type="EMBL" id="JAUJYO010000003">
    <property type="protein sequence ID" value="KAK1320894.1"/>
    <property type="molecule type" value="Genomic_DNA"/>
</dbReference>